<sequence length="420" mass="45049">MDAAWRRPPNRVPCQPVVYGLEFRIFSDGLEHAASDTGTATATTASQDTTTTATATATTSAADPGPGRCPPDSPPHSRHGPTTALRAAPPQPTPTVDAAAAAANDFPRFLDLPPELRLRVWEELIQPRIVMVACCPTSPASHPDRTAKLAQLRARQHQHRSNCCCLPPAAAAAAAAATTRTTTKCPSRRRPAAAVPVLLHACRESRALALRHYEPAFAWRAPLPTVPAAPGDYDGDSRPAAPARIYFNFALDALYLMGQLDREDAFGFVGSPLAYYLDRRDAARVRHVAVALEELMPPRREPSTPPTDDGGSGGGDGTGGEERVFSSLFHVVDRFSAAERLVVACTARDVEESKERQGGGGGGSSWSPPLLAPLPGEDNVIQKIWRGWLGGTSVVSSTLLDKKILMVREEELQDFIRAHL</sequence>
<dbReference type="InterPro" id="IPR045518">
    <property type="entry name" value="2EXR"/>
</dbReference>
<accession>J3PB38</accession>
<feature type="domain" description="2EXR" evidence="2">
    <location>
        <begin position="106"/>
        <end position="254"/>
    </location>
</feature>
<dbReference type="Proteomes" id="UP000006039">
    <property type="component" value="Unassembled WGS sequence"/>
</dbReference>
<feature type="region of interest" description="Disordered" evidence="1">
    <location>
        <begin position="36"/>
        <end position="95"/>
    </location>
</feature>
<keyword evidence="5" id="KW-1185">Reference proteome</keyword>
<feature type="region of interest" description="Disordered" evidence="1">
    <location>
        <begin position="295"/>
        <end position="319"/>
    </location>
</feature>
<evidence type="ECO:0000259" key="2">
    <source>
        <dbReference type="Pfam" id="PF20150"/>
    </source>
</evidence>
<evidence type="ECO:0000313" key="4">
    <source>
        <dbReference type="EnsemblFungi" id="EJT71454"/>
    </source>
</evidence>
<dbReference type="AlphaFoldDB" id="J3PB38"/>
<proteinExistence type="predicted"/>
<reference evidence="4" key="5">
    <citation type="submission" date="2018-04" db="UniProtKB">
        <authorList>
            <consortium name="EnsemblFungi"/>
        </authorList>
    </citation>
    <scope>IDENTIFICATION</scope>
    <source>
        <strain evidence="4">R3-111a-1</strain>
    </source>
</reference>
<dbReference type="Pfam" id="PF20150">
    <property type="entry name" value="2EXR"/>
    <property type="match status" value="1"/>
</dbReference>
<dbReference type="RefSeq" id="XP_009226851.1">
    <property type="nucleotide sequence ID" value="XM_009228587.1"/>
</dbReference>
<evidence type="ECO:0000256" key="1">
    <source>
        <dbReference type="SAM" id="MobiDB-lite"/>
    </source>
</evidence>
<dbReference type="GeneID" id="20351169"/>
<reference evidence="3" key="3">
    <citation type="submission" date="2010-09" db="EMBL/GenBank/DDBJ databases">
        <title>Annotation of Gaeumannomyces graminis var. tritici R3-111a-1.</title>
        <authorList>
            <consortium name="The Broad Institute Genome Sequencing Platform"/>
            <person name="Ma L.-J."/>
            <person name="Dead R."/>
            <person name="Young S.K."/>
            <person name="Zeng Q."/>
            <person name="Gargeya S."/>
            <person name="Fitzgerald M."/>
            <person name="Haas B."/>
            <person name="Abouelleil A."/>
            <person name="Alvarado L."/>
            <person name="Arachchi H.M."/>
            <person name="Berlin A."/>
            <person name="Brown A."/>
            <person name="Chapman S.B."/>
            <person name="Chen Z."/>
            <person name="Dunbar C."/>
            <person name="Freedman E."/>
            <person name="Gearin G."/>
            <person name="Gellesch M."/>
            <person name="Goldberg J."/>
            <person name="Griggs A."/>
            <person name="Gujja S."/>
            <person name="Heiman D."/>
            <person name="Howarth C."/>
            <person name="Larson L."/>
            <person name="Lui A."/>
            <person name="MacDonald P.J.P."/>
            <person name="Mehta T."/>
            <person name="Montmayeur A."/>
            <person name="Murphy C."/>
            <person name="Neiman D."/>
            <person name="Pearson M."/>
            <person name="Priest M."/>
            <person name="Roberts A."/>
            <person name="Saif S."/>
            <person name="Shea T."/>
            <person name="Shenoy N."/>
            <person name="Sisk P."/>
            <person name="Stolte C."/>
            <person name="Sykes S."/>
            <person name="Yandava C."/>
            <person name="Wortman J."/>
            <person name="Nusbaum C."/>
            <person name="Birren B."/>
        </authorList>
    </citation>
    <scope>NUCLEOTIDE SEQUENCE</scope>
    <source>
        <strain evidence="3">R3-111a-1</strain>
    </source>
</reference>
<protein>
    <recommendedName>
        <fullName evidence="2">2EXR domain-containing protein</fullName>
    </recommendedName>
</protein>
<evidence type="ECO:0000313" key="3">
    <source>
        <dbReference type="EMBL" id="EJT71454.1"/>
    </source>
</evidence>
<dbReference type="PANTHER" id="PTHR35910">
    <property type="entry name" value="2EXR DOMAIN-CONTAINING PROTEIN"/>
    <property type="match status" value="1"/>
</dbReference>
<reference evidence="3" key="2">
    <citation type="submission" date="2010-07" db="EMBL/GenBank/DDBJ databases">
        <authorList>
            <consortium name="The Broad Institute Genome Sequencing Platform"/>
            <consortium name="Broad Institute Genome Sequencing Center for Infectious Disease"/>
            <person name="Ma L.-J."/>
            <person name="Dead R."/>
            <person name="Young S."/>
            <person name="Zeng Q."/>
            <person name="Koehrsen M."/>
            <person name="Alvarado L."/>
            <person name="Berlin A."/>
            <person name="Chapman S.B."/>
            <person name="Chen Z."/>
            <person name="Freedman E."/>
            <person name="Gellesch M."/>
            <person name="Goldberg J."/>
            <person name="Griggs A."/>
            <person name="Gujja S."/>
            <person name="Heilman E.R."/>
            <person name="Heiman D."/>
            <person name="Hepburn T."/>
            <person name="Howarth C."/>
            <person name="Jen D."/>
            <person name="Larson L."/>
            <person name="Mehta T."/>
            <person name="Neiman D."/>
            <person name="Pearson M."/>
            <person name="Roberts A."/>
            <person name="Saif S."/>
            <person name="Shea T."/>
            <person name="Shenoy N."/>
            <person name="Sisk P."/>
            <person name="Stolte C."/>
            <person name="Sykes S."/>
            <person name="Walk T."/>
            <person name="White J."/>
            <person name="Yandava C."/>
            <person name="Haas B."/>
            <person name="Nusbaum C."/>
            <person name="Birren B."/>
        </authorList>
    </citation>
    <scope>NUCLEOTIDE SEQUENCE</scope>
    <source>
        <strain evidence="3">R3-111a-1</strain>
    </source>
</reference>
<feature type="region of interest" description="Disordered" evidence="1">
    <location>
        <begin position="349"/>
        <end position="371"/>
    </location>
</feature>
<reference evidence="4" key="4">
    <citation type="journal article" date="2015" name="G3 (Bethesda)">
        <title>Genome sequences of three phytopathogenic species of the Magnaporthaceae family of fungi.</title>
        <authorList>
            <person name="Okagaki L.H."/>
            <person name="Nunes C.C."/>
            <person name="Sailsbery J."/>
            <person name="Clay B."/>
            <person name="Brown D."/>
            <person name="John T."/>
            <person name="Oh Y."/>
            <person name="Young N."/>
            <person name="Fitzgerald M."/>
            <person name="Haas B.J."/>
            <person name="Zeng Q."/>
            <person name="Young S."/>
            <person name="Adiconis X."/>
            <person name="Fan L."/>
            <person name="Levin J.Z."/>
            <person name="Mitchell T.K."/>
            <person name="Okubara P.A."/>
            <person name="Farman M.L."/>
            <person name="Kohn L.M."/>
            <person name="Birren B."/>
            <person name="Ma L.-J."/>
            <person name="Dean R.A."/>
        </authorList>
    </citation>
    <scope>NUCLEOTIDE SEQUENCE</scope>
    <source>
        <strain evidence="4">R3-111a-1</strain>
    </source>
</reference>
<name>J3PB38_GAET3</name>
<dbReference type="OrthoDB" id="3540486at2759"/>
<dbReference type="EMBL" id="GL385400">
    <property type="protein sequence ID" value="EJT71454.1"/>
    <property type="molecule type" value="Genomic_DNA"/>
</dbReference>
<dbReference type="EnsemblFungi" id="EJT71454">
    <property type="protein sequence ID" value="EJT71454"/>
    <property type="gene ID" value="GGTG_10711"/>
</dbReference>
<gene>
    <name evidence="4" type="primary">20351169</name>
    <name evidence="3" type="ORF">GGTG_10711</name>
</gene>
<dbReference type="HOGENOM" id="CLU_039319_0_0_1"/>
<dbReference type="VEuPathDB" id="FungiDB:GGTG_10711"/>
<evidence type="ECO:0000313" key="5">
    <source>
        <dbReference type="Proteomes" id="UP000006039"/>
    </source>
</evidence>
<organism evidence="3">
    <name type="scientific">Gaeumannomyces tritici (strain R3-111a-1)</name>
    <name type="common">Wheat and barley take-all root rot fungus</name>
    <name type="synonym">Gaeumannomyces graminis var. tritici</name>
    <dbReference type="NCBI Taxonomy" id="644352"/>
    <lineage>
        <taxon>Eukaryota</taxon>
        <taxon>Fungi</taxon>
        <taxon>Dikarya</taxon>
        <taxon>Ascomycota</taxon>
        <taxon>Pezizomycotina</taxon>
        <taxon>Sordariomycetes</taxon>
        <taxon>Sordariomycetidae</taxon>
        <taxon>Magnaporthales</taxon>
        <taxon>Magnaporthaceae</taxon>
        <taxon>Gaeumannomyces</taxon>
    </lineage>
</organism>
<reference evidence="5" key="1">
    <citation type="submission" date="2010-07" db="EMBL/GenBank/DDBJ databases">
        <title>The genome sequence of Gaeumannomyces graminis var. tritici strain R3-111a-1.</title>
        <authorList>
            <consortium name="The Broad Institute Genome Sequencing Platform"/>
            <person name="Ma L.-J."/>
            <person name="Dead R."/>
            <person name="Young S."/>
            <person name="Zeng Q."/>
            <person name="Koehrsen M."/>
            <person name="Alvarado L."/>
            <person name="Berlin A."/>
            <person name="Chapman S.B."/>
            <person name="Chen Z."/>
            <person name="Freedman E."/>
            <person name="Gellesch M."/>
            <person name="Goldberg J."/>
            <person name="Griggs A."/>
            <person name="Gujja S."/>
            <person name="Heilman E.R."/>
            <person name="Heiman D."/>
            <person name="Hepburn T."/>
            <person name="Howarth C."/>
            <person name="Jen D."/>
            <person name="Larson L."/>
            <person name="Mehta T."/>
            <person name="Neiman D."/>
            <person name="Pearson M."/>
            <person name="Roberts A."/>
            <person name="Saif S."/>
            <person name="Shea T."/>
            <person name="Shenoy N."/>
            <person name="Sisk P."/>
            <person name="Stolte C."/>
            <person name="Sykes S."/>
            <person name="Walk T."/>
            <person name="White J."/>
            <person name="Yandava C."/>
            <person name="Haas B."/>
            <person name="Nusbaum C."/>
            <person name="Birren B."/>
        </authorList>
    </citation>
    <scope>NUCLEOTIDE SEQUENCE [LARGE SCALE GENOMIC DNA]</scope>
    <source>
        <strain evidence="5">R3-111a-1</strain>
    </source>
</reference>
<feature type="compositionally biased region" description="Low complexity" evidence="1">
    <location>
        <begin position="36"/>
        <end position="66"/>
    </location>
</feature>
<dbReference type="eggNOG" id="ENOG502RQMP">
    <property type="taxonomic scope" value="Eukaryota"/>
</dbReference>
<dbReference type="PANTHER" id="PTHR35910:SF1">
    <property type="entry name" value="2EXR DOMAIN-CONTAINING PROTEIN"/>
    <property type="match status" value="1"/>
</dbReference>